<keyword evidence="4" id="KW-1185">Reference proteome</keyword>
<accession>A0A4S2L448</accession>
<sequence>MFSHRGLFLAVTIISLASTALADVLVQPYEHQYYSNPRYLQHQSTVSQHSIRSPEQYRTEQLPNQESTRYLSGVQTPVYPYQWNQADARSHVLSYPHRPPYHHYLPRPHHMRFARIGGHGYVRPSVYVGHPQSLTVHNRRKRSRRSDPTSTESSKSEVVAHDNDVAAKSPLTDAKDPTTVDSLLPEHEPTDTTDKRVENRQIKNDYITNPRLFGFYTEDTHPKHADDIPNTWQSMINQYDTNRHTQSPNVAQGETCSDDSRIIYNRPLMRFAQSSSSQKSNDNDYGSKYRDNGSDSASDTVKETAKMCIRDSNTYIQEITNMNMINTAEPSQDKILQIPIYSEVTPKASQYADTAATPTSVQFQPPFVTYVQNPYRSNEESSATNEIVGAPYDTNYNFNYLYNYPRYWKKDWVKGEGILYPTFVEDFFGLKKINDTTSTDASKHTPDRNPFYPTFGRTLE</sequence>
<feature type="signal peptide" evidence="2">
    <location>
        <begin position="1"/>
        <end position="22"/>
    </location>
</feature>
<name>A0A4S2L448_9HYME</name>
<comment type="caution">
    <text evidence="3">The sequence shown here is derived from an EMBL/GenBank/DDBJ whole genome shotgun (WGS) entry which is preliminary data.</text>
</comment>
<evidence type="ECO:0000256" key="2">
    <source>
        <dbReference type="SAM" id="SignalP"/>
    </source>
</evidence>
<organism evidence="3 4">
    <name type="scientific">Temnothorax longispinosus</name>
    <dbReference type="NCBI Taxonomy" id="300112"/>
    <lineage>
        <taxon>Eukaryota</taxon>
        <taxon>Metazoa</taxon>
        <taxon>Ecdysozoa</taxon>
        <taxon>Arthropoda</taxon>
        <taxon>Hexapoda</taxon>
        <taxon>Insecta</taxon>
        <taxon>Pterygota</taxon>
        <taxon>Neoptera</taxon>
        <taxon>Endopterygota</taxon>
        <taxon>Hymenoptera</taxon>
        <taxon>Apocrita</taxon>
        <taxon>Aculeata</taxon>
        <taxon>Formicoidea</taxon>
        <taxon>Formicidae</taxon>
        <taxon>Myrmicinae</taxon>
        <taxon>Temnothorax</taxon>
    </lineage>
</organism>
<feature type="compositionally biased region" description="Basic and acidic residues" evidence="1">
    <location>
        <begin position="173"/>
        <end position="200"/>
    </location>
</feature>
<keyword evidence="2" id="KW-0732">Signal</keyword>
<protein>
    <submittedName>
        <fullName evidence="3">Uncharacterized protein</fullName>
    </submittedName>
</protein>
<evidence type="ECO:0000313" key="3">
    <source>
        <dbReference type="EMBL" id="TGZ57565.1"/>
    </source>
</evidence>
<proteinExistence type="predicted"/>
<dbReference type="Proteomes" id="UP000310200">
    <property type="component" value="Unassembled WGS sequence"/>
</dbReference>
<feature type="chain" id="PRO_5020248552" evidence="2">
    <location>
        <begin position="23"/>
        <end position="460"/>
    </location>
</feature>
<feature type="compositionally biased region" description="Basic and acidic residues" evidence="1">
    <location>
        <begin position="154"/>
        <end position="165"/>
    </location>
</feature>
<feature type="compositionally biased region" description="Polar residues" evidence="1">
    <location>
        <begin position="44"/>
        <end position="53"/>
    </location>
</feature>
<evidence type="ECO:0000313" key="4">
    <source>
        <dbReference type="Proteomes" id="UP000310200"/>
    </source>
</evidence>
<evidence type="ECO:0000256" key="1">
    <source>
        <dbReference type="SAM" id="MobiDB-lite"/>
    </source>
</evidence>
<dbReference type="AlphaFoldDB" id="A0A4S2L448"/>
<feature type="compositionally biased region" description="Basic and acidic residues" evidence="1">
    <location>
        <begin position="281"/>
        <end position="293"/>
    </location>
</feature>
<feature type="region of interest" description="Disordered" evidence="1">
    <location>
        <begin position="271"/>
        <end position="300"/>
    </location>
</feature>
<feature type="region of interest" description="Disordered" evidence="1">
    <location>
        <begin position="437"/>
        <end position="460"/>
    </location>
</feature>
<gene>
    <name evidence="3" type="ORF">DBV15_02313</name>
</gene>
<reference evidence="3 4" key="1">
    <citation type="journal article" date="2019" name="Philos. Trans. R. Soc. Lond., B, Biol. Sci.">
        <title>Ant behaviour and brain gene expression of defending hosts depend on the ecological success of the intruding social parasite.</title>
        <authorList>
            <person name="Kaur R."/>
            <person name="Stoldt M."/>
            <person name="Jongepier E."/>
            <person name="Feldmeyer B."/>
            <person name="Menzel F."/>
            <person name="Bornberg-Bauer E."/>
            <person name="Foitzik S."/>
        </authorList>
    </citation>
    <scope>NUCLEOTIDE SEQUENCE [LARGE SCALE GENOMIC DNA]</scope>
    <source>
        <tissue evidence="3">Whole body</tissue>
    </source>
</reference>
<feature type="region of interest" description="Disordered" evidence="1">
    <location>
        <begin position="130"/>
        <end position="200"/>
    </location>
</feature>
<feature type="region of interest" description="Disordered" evidence="1">
    <location>
        <begin position="44"/>
        <end position="63"/>
    </location>
</feature>
<dbReference type="EMBL" id="QBLH01000142">
    <property type="protein sequence ID" value="TGZ57565.1"/>
    <property type="molecule type" value="Genomic_DNA"/>
</dbReference>